<evidence type="ECO:0000313" key="6">
    <source>
        <dbReference type="EMBL" id="ADE53444.1"/>
    </source>
</evidence>
<evidence type="ECO:0000256" key="3">
    <source>
        <dbReference type="PROSITE-ProRule" id="PRU00169"/>
    </source>
</evidence>
<feature type="domain" description="HTH luxR-type" evidence="4">
    <location>
        <begin position="145"/>
        <end position="210"/>
    </location>
</feature>
<dbReference type="PANTHER" id="PTHR45566:SF2">
    <property type="entry name" value="NARL SUBFAMILY"/>
    <property type="match status" value="1"/>
</dbReference>
<dbReference type="GO" id="GO:0006355">
    <property type="term" value="P:regulation of DNA-templated transcription"/>
    <property type="evidence" value="ECO:0007669"/>
    <property type="project" value="InterPro"/>
</dbReference>
<dbReference type="SUPFAM" id="SSF46894">
    <property type="entry name" value="C-terminal effector domain of the bipartite response regulators"/>
    <property type="match status" value="1"/>
</dbReference>
<evidence type="ECO:0000259" key="5">
    <source>
        <dbReference type="PROSITE" id="PS50110"/>
    </source>
</evidence>
<feature type="domain" description="Response regulatory" evidence="5">
    <location>
        <begin position="12"/>
        <end position="128"/>
    </location>
</feature>
<dbReference type="PRINTS" id="PR00038">
    <property type="entry name" value="HTHLUXR"/>
</dbReference>
<evidence type="ECO:0000256" key="2">
    <source>
        <dbReference type="ARBA" id="ARBA00023125"/>
    </source>
</evidence>
<dbReference type="SUPFAM" id="SSF52172">
    <property type="entry name" value="CheY-like"/>
    <property type="match status" value="1"/>
</dbReference>
<protein>
    <submittedName>
        <fullName evidence="6">Two component transcriptional regulator, LuxR family</fullName>
    </submittedName>
</protein>
<keyword evidence="7" id="KW-1185">Reference proteome</keyword>
<proteinExistence type="predicted"/>
<dbReference type="PROSITE" id="PS50110">
    <property type="entry name" value="RESPONSE_REGULATORY"/>
    <property type="match status" value="1"/>
</dbReference>
<dbReference type="InterPro" id="IPR058245">
    <property type="entry name" value="NreC/VraR/RcsB-like_REC"/>
</dbReference>
<dbReference type="GO" id="GO:0000160">
    <property type="term" value="P:phosphorelay signal transduction system"/>
    <property type="evidence" value="ECO:0007669"/>
    <property type="project" value="InterPro"/>
</dbReference>
<dbReference type="AlphaFoldDB" id="D5EN09"/>
<dbReference type="KEGG" id="caa:Caka_0419"/>
<dbReference type="GO" id="GO:0003677">
    <property type="term" value="F:DNA binding"/>
    <property type="evidence" value="ECO:0007669"/>
    <property type="project" value="UniProtKB-KW"/>
</dbReference>
<dbReference type="SMART" id="SM00448">
    <property type="entry name" value="REC"/>
    <property type="match status" value="1"/>
</dbReference>
<evidence type="ECO:0000259" key="4">
    <source>
        <dbReference type="PROSITE" id="PS50043"/>
    </source>
</evidence>
<keyword evidence="1 3" id="KW-0597">Phosphoprotein</keyword>
<dbReference type="PROSITE" id="PS50043">
    <property type="entry name" value="HTH_LUXR_2"/>
    <property type="match status" value="1"/>
</dbReference>
<dbReference type="InterPro" id="IPR051015">
    <property type="entry name" value="EvgA-like"/>
</dbReference>
<dbReference type="InterPro" id="IPR016032">
    <property type="entry name" value="Sig_transdc_resp-reg_C-effctor"/>
</dbReference>
<evidence type="ECO:0000256" key="1">
    <source>
        <dbReference type="ARBA" id="ARBA00022553"/>
    </source>
</evidence>
<dbReference type="CDD" id="cd17535">
    <property type="entry name" value="REC_NarL-like"/>
    <property type="match status" value="1"/>
</dbReference>
<dbReference type="InterPro" id="IPR000792">
    <property type="entry name" value="Tscrpt_reg_LuxR_C"/>
</dbReference>
<dbReference type="InterPro" id="IPR011006">
    <property type="entry name" value="CheY-like_superfamily"/>
</dbReference>
<dbReference type="Pfam" id="PF00072">
    <property type="entry name" value="Response_reg"/>
    <property type="match status" value="1"/>
</dbReference>
<accession>D5EN09</accession>
<dbReference type="Gene3D" id="3.40.50.2300">
    <property type="match status" value="1"/>
</dbReference>
<dbReference type="RefSeq" id="WP_013042169.1">
    <property type="nucleotide sequence ID" value="NC_014008.1"/>
</dbReference>
<dbReference type="PANTHER" id="PTHR45566">
    <property type="entry name" value="HTH-TYPE TRANSCRIPTIONAL REGULATOR YHJB-RELATED"/>
    <property type="match status" value="1"/>
</dbReference>
<dbReference type="HOGENOM" id="CLU_000445_90_10_0"/>
<feature type="modified residue" description="4-aspartylphosphate" evidence="3">
    <location>
        <position position="63"/>
    </location>
</feature>
<dbReference type="eggNOG" id="COG2197">
    <property type="taxonomic scope" value="Bacteria"/>
</dbReference>
<organism evidence="6 7">
    <name type="scientific">Coraliomargarita akajimensis (strain DSM 45221 / IAM 15411 / JCM 23193 / KCTC 12865 / 04OKA010-24)</name>
    <dbReference type="NCBI Taxonomy" id="583355"/>
    <lineage>
        <taxon>Bacteria</taxon>
        <taxon>Pseudomonadati</taxon>
        <taxon>Verrucomicrobiota</taxon>
        <taxon>Opitutia</taxon>
        <taxon>Puniceicoccales</taxon>
        <taxon>Coraliomargaritaceae</taxon>
        <taxon>Coraliomargarita</taxon>
    </lineage>
</organism>
<reference evidence="6 7" key="1">
    <citation type="journal article" date="2010" name="Stand. Genomic Sci.">
        <title>Complete genome sequence of Coraliomargarita akajimensis type strain (04OKA010-24).</title>
        <authorList>
            <person name="Mavromatis K."/>
            <person name="Abt B."/>
            <person name="Brambilla E."/>
            <person name="Lapidus A."/>
            <person name="Copeland A."/>
            <person name="Deshpande S."/>
            <person name="Nolan M."/>
            <person name="Lucas S."/>
            <person name="Tice H."/>
            <person name="Cheng J.F."/>
            <person name="Han C."/>
            <person name="Detter J.C."/>
            <person name="Woyke T."/>
            <person name="Goodwin L."/>
            <person name="Pitluck S."/>
            <person name="Held B."/>
            <person name="Brettin T."/>
            <person name="Tapia R."/>
            <person name="Ivanova N."/>
            <person name="Mikhailova N."/>
            <person name="Pati A."/>
            <person name="Liolios K."/>
            <person name="Chen A."/>
            <person name="Palaniappan K."/>
            <person name="Land M."/>
            <person name="Hauser L."/>
            <person name="Chang Y.J."/>
            <person name="Jeffries C.D."/>
            <person name="Rohde M."/>
            <person name="Goker M."/>
            <person name="Bristow J."/>
            <person name="Eisen J.A."/>
            <person name="Markowitz V."/>
            <person name="Hugenholtz P."/>
            <person name="Klenk H.P."/>
            <person name="Kyrpides N.C."/>
        </authorList>
    </citation>
    <scope>NUCLEOTIDE SEQUENCE [LARGE SCALE GENOMIC DNA]</scope>
    <source>
        <strain evidence="7">DSM 45221 / IAM 15411 / JCM 23193 / KCTC 12865</strain>
    </source>
</reference>
<evidence type="ECO:0000313" key="7">
    <source>
        <dbReference type="Proteomes" id="UP000000925"/>
    </source>
</evidence>
<dbReference type="InterPro" id="IPR001789">
    <property type="entry name" value="Sig_transdc_resp-reg_receiver"/>
</dbReference>
<dbReference type="STRING" id="583355.Caka_0419"/>
<gene>
    <name evidence="6" type="ordered locus">Caka_0419</name>
</gene>
<dbReference type="SMART" id="SM00421">
    <property type="entry name" value="HTH_LUXR"/>
    <property type="match status" value="1"/>
</dbReference>
<dbReference type="EMBL" id="CP001998">
    <property type="protein sequence ID" value="ADE53444.1"/>
    <property type="molecule type" value="Genomic_DNA"/>
</dbReference>
<sequence>MGEENVMESPVRVFVVDDNALLRLGLSETVNMEPGLELIGTASNTDDALVQIRELKPDVITMDYQMPGGNGVDCTRQIVSEFPNAKVILLSVFDSEEDIWNAVQAGVKGYLTKKAGEIEDVMEAIHEVARGGTYFPSGLAQKLERRRSQKGLTDREMEVLKLLASGLSNKEIGSELDLSVAMVKLHIINLREKLDAVDRTQAVVQAFKRGILHLEDQE</sequence>
<dbReference type="Proteomes" id="UP000000925">
    <property type="component" value="Chromosome"/>
</dbReference>
<dbReference type="Pfam" id="PF00196">
    <property type="entry name" value="GerE"/>
    <property type="match status" value="1"/>
</dbReference>
<dbReference type="CDD" id="cd06170">
    <property type="entry name" value="LuxR_C_like"/>
    <property type="match status" value="1"/>
</dbReference>
<name>D5EN09_CORAD</name>
<keyword evidence="2" id="KW-0238">DNA-binding</keyword>